<name>F6CZQ9_MARPP</name>
<evidence type="ECO:0000256" key="1">
    <source>
        <dbReference type="ARBA" id="ARBA00004141"/>
    </source>
</evidence>
<evidence type="ECO:0000256" key="4">
    <source>
        <dbReference type="ARBA" id="ARBA00023136"/>
    </source>
</evidence>
<dbReference type="RefSeq" id="WP_013795047.1">
    <property type="nucleotide sequence ID" value="NC_015559.1"/>
</dbReference>
<organism evidence="7 8">
    <name type="scientific">Marinomonas posidonica (strain CECT 7376 / NCIMB 14433 / IVIA-Po-181)</name>
    <dbReference type="NCBI Taxonomy" id="491952"/>
    <lineage>
        <taxon>Bacteria</taxon>
        <taxon>Pseudomonadati</taxon>
        <taxon>Pseudomonadota</taxon>
        <taxon>Gammaproteobacteria</taxon>
        <taxon>Oceanospirillales</taxon>
        <taxon>Oceanospirillaceae</taxon>
        <taxon>Marinomonas</taxon>
    </lineage>
</organism>
<evidence type="ECO:0000313" key="7">
    <source>
        <dbReference type="EMBL" id="AEF53570.1"/>
    </source>
</evidence>
<dbReference type="InterPro" id="IPR007016">
    <property type="entry name" value="O-antigen_ligase-rel_domated"/>
</dbReference>
<dbReference type="PANTHER" id="PTHR37422:SF17">
    <property type="entry name" value="O-ANTIGEN LIGASE"/>
    <property type="match status" value="1"/>
</dbReference>
<proteinExistence type="predicted"/>
<sequence>MLDKLFHFCVWFLAALTFAISLSYPSGYNIGATLIFLLGMIFLFVRDPKSDVDKSDVQLIFTFAVYGLLMFFFVYLDGFHIRELDRPSRFILVLPIALLLMRLNGPREWMFYGVVIGAISAAILGVYERMYLGLGRAHGNEHPIMFGNIAMMLGMLSFVCALYFYSKKSIVWTVLSSLGCVCGVAASVMSASRGGWVALPLVGLFLLWNSRFLLGKKRLLKIALSILVAFFTVYFVPQTGVEGRINQALNDITRYDQGIDKNSSVGLRFEMWKGAIKMFEASPMVGVGEYGSYSFKQGLIRDGVVSEKVLMFSHAHNEYLNSLGLTGILGFIALMLVYLVPLKLFLGKMKEHQDDWNIRSYAMAGALVPMCYMDFALSQSMFSHSIGVMMYAFPIVYFWAALRWAERESLAKASVA</sequence>
<evidence type="ECO:0000256" key="5">
    <source>
        <dbReference type="SAM" id="Phobius"/>
    </source>
</evidence>
<evidence type="ECO:0000256" key="2">
    <source>
        <dbReference type="ARBA" id="ARBA00022692"/>
    </source>
</evidence>
<feature type="transmembrane region" description="Helical" evidence="5">
    <location>
        <begin position="195"/>
        <end position="214"/>
    </location>
</feature>
<gene>
    <name evidence="7" type="ordered locus">Mar181_0509</name>
</gene>
<keyword evidence="8" id="KW-1185">Reference proteome</keyword>
<reference evidence="7 8" key="1">
    <citation type="journal article" date="2012" name="Stand. Genomic Sci.">
        <title>Complete genome sequence of Marinomonas posidonica type strain (IVIA-Po-181(T)).</title>
        <authorList>
            <person name="Lucas-Elio P."/>
            <person name="Goodwin L."/>
            <person name="Woyke T."/>
            <person name="Pitluck S."/>
            <person name="Nolan M."/>
            <person name="Kyrpides N.C."/>
            <person name="Detter J.C."/>
            <person name="Copeland A."/>
            <person name="Lu M."/>
            <person name="Bruce D."/>
            <person name="Detter C."/>
            <person name="Tapia R."/>
            <person name="Han S."/>
            <person name="Land M.L."/>
            <person name="Ivanova N."/>
            <person name="Mikhailova N."/>
            <person name="Johnston A.W."/>
            <person name="Sanchez-Amat A."/>
        </authorList>
    </citation>
    <scope>NUCLEOTIDE SEQUENCE [LARGE SCALE GENOMIC DNA]</scope>
    <source>
        <strain evidence="8">CECT 7376 / NCIMB 14433 / IVIA-Po-181</strain>
    </source>
</reference>
<dbReference type="Pfam" id="PF04932">
    <property type="entry name" value="Wzy_C"/>
    <property type="match status" value="1"/>
</dbReference>
<dbReference type="GO" id="GO:0016020">
    <property type="term" value="C:membrane"/>
    <property type="evidence" value="ECO:0007669"/>
    <property type="project" value="UniProtKB-SubCell"/>
</dbReference>
<feature type="transmembrane region" description="Helical" evidence="5">
    <location>
        <begin position="144"/>
        <end position="165"/>
    </location>
</feature>
<dbReference type="InterPro" id="IPR051533">
    <property type="entry name" value="WaaL-like"/>
</dbReference>
<dbReference type="STRING" id="491952.Mar181_0509"/>
<protein>
    <submittedName>
        <fullName evidence="7">O-antigen polymerase</fullName>
    </submittedName>
</protein>
<evidence type="ECO:0000259" key="6">
    <source>
        <dbReference type="Pfam" id="PF04932"/>
    </source>
</evidence>
<evidence type="ECO:0000313" key="8">
    <source>
        <dbReference type="Proteomes" id="UP000009230"/>
    </source>
</evidence>
<keyword evidence="3 5" id="KW-1133">Transmembrane helix</keyword>
<dbReference type="HOGENOM" id="CLU_049451_0_1_6"/>
<dbReference type="EMBL" id="CP002771">
    <property type="protein sequence ID" value="AEF53570.1"/>
    <property type="molecule type" value="Genomic_DNA"/>
</dbReference>
<comment type="subcellular location">
    <subcellularLocation>
        <location evidence="1">Membrane</location>
        <topology evidence="1">Multi-pass membrane protein</topology>
    </subcellularLocation>
</comment>
<dbReference type="eggNOG" id="COG3307">
    <property type="taxonomic scope" value="Bacteria"/>
</dbReference>
<evidence type="ECO:0000256" key="3">
    <source>
        <dbReference type="ARBA" id="ARBA00022989"/>
    </source>
</evidence>
<dbReference type="KEGG" id="mpc:Mar181_0509"/>
<feature type="transmembrane region" description="Helical" evidence="5">
    <location>
        <begin position="29"/>
        <end position="45"/>
    </location>
</feature>
<dbReference type="PANTHER" id="PTHR37422">
    <property type="entry name" value="TEICHURONIC ACID BIOSYNTHESIS PROTEIN TUAE"/>
    <property type="match status" value="1"/>
</dbReference>
<feature type="domain" description="O-antigen ligase-related" evidence="6">
    <location>
        <begin position="179"/>
        <end position="334"/>
    </location>
</feature>
<dbReference type="OrthoDB" id="8576060at2"/>
<feature type="transmembrane region" description="Helical" evidence="5">
    <location>
        <begin position="88"/>
        <end position="104"/>
    </location>
</feature>
<feature type="transmembrane region" description="Helical" evidence="5">
    <location>
        <begin position="57"/>
        <end position="76"/>
    </location>
</feature>
<feature type="transmembrane region" description="Helical" evidence="5">
    <location>
        <begin position="170"/>
        <end position="189"/>
    </location>
</feature>
<keyword evidence="4 5" id="KW-0472">Membrane</keyword>
<feature type="transmembrane region" description="Helical" evidence="5">
    <location>
        <begin position="381"/>
        <end position="402"/>
    </location>
</feature>
<dbReference type="Proteomes" id="UP000009230">
    <property type="component" value="Chromosome"/>
</dbReference>
<keyword evidence="2 5" id="KW-0812">Transmembrane</keyword>
<feature type="transmembrane region" description="Helical" evidence="5">
    <location>
        <begin position="219"/>
        <end position="236"/>
    </location>
</feature>
<feature type="transmembrane region" description="Helical" evidence="5">
    <location>
        <begin position="323"/>
        <end position="346"/>
    </location>
</feature>
<accession>F6CZQ9</accession>
<dbReference type="AlphaFoldDB" id="F6CZQ9"/>
<feature type="transmembrane region" description="Helical" evidence="5">
    <location>
        <begin position="111"/>
        <end position="132"/>
    </location>
</feature>